<sequence>MTLSPVPWVMQGPCHGTVKCKPCKTRLALTRPHSVQRRSSHERRALRGS</sequence>
<keyword evidence="2" id="KW-1185">Reference proteome</keyword>
<proteinExistence type="predicted"/>
<protein>
    <submittedName>
        <fullName evidence="1">Uncharacterized protein</fullName>
    </submittedName>
</protein>
<dbReference type="EMBL" id="JMCB01000032">
    <property type="protein sequence ID" value="KFE59807.1"/>
    <property type="molecule type" value="Genomic_DNA"/>
</dbReference>
<dbReference type="Proteomes" id="UP000028725">
    <property type="component" value="Unassembled WGS sequence"/>
</dbReference>
<accession>A0A085VWJ4</accession>
<dbReference type="AlphaFoldDB" id="A0A085VWJ4"/>
<gene>
    <name evidence="1" type="ORF">DB31_6080</name>
</gene>
<dbReference type="STRING" id="394096.DB31_6080"/>
<evidence type="ECO:0000313" key="1">
    <source>
        <dbReference type="EMBL" id="KFE59807.1"/>
    </source>
</evidence>
<reference evidence="1 2" key="1">
    <citation type="submission" date="2014-04" db="EMBL/GenBank/DDBJ databases">
        <title>Genome assembly of Hyalangium minutum DSM 14724.</title>
        <authorList>
            <person name="Sharma G."/>
            <person name="Subramanian S."/>
        </authorList>
    </citation>
    <scope>NUCLEOTIDE SEQUENCE [LARGE SCALE GENOMIC DNA]</scope>
    <source>
        <strain evidence="1 2">DSM 14724</strain>
    </source>
</reference>
<comment type="caution">
    <text evidence="1">The sequence shown here is derived from an EMBL/GenBank/DDBJ whole genome shotgun (WGS) entry which is preliminary data.</text>
</comment>
<evidence type="ECO:0000313" key="2">
    <source>
        <dbReference type="Proteomes" id="UP000028725"/>
    </source>
</evidence>
<name>A0A085VWJ4_9BACT</name>
<organism evidence="1 2">
    <name type="scientific">Hyalangium minutum</name>
    <dbReference type="NCBI Taxonomy" id="394096"/>
    <lineage>
        <taxon>Bacteria</taxon>
        <taxon>Pseudomonadati</taxon>
        <taxon>Myxococcota</taxon>
        <taxon>Myxococcia</taxon>
        <taxon>Myxococcales</taxon>
        <taxon>Cystobacterineae</taxon>
        <taxon>Archangiaceae</taxon>
        <taxon>Hyalangium</taxon>
    </lineage>
</organism>